<keyword evidence="4 13" id="KW-1134">Transmembrane beta strand</keyword>
<dbReference type="Pfam" id="PF00593">
    <property type="entry name" value="TonB_dep_Rec_b-barrel"/>
    <property type="match status" value="1"/>
</dbReference>
<dbReference type="PATRIC" id="fig|1079.6.peg.916"/>
<dbReference type="InterPro" id="IPR010949">
    <property type="entry name" value="TonB_Hb/transfer/lactofer_rcpt"/>
</dbReference>
<feature type="signal peptide" evidence="15">
    <location>
        <begin position="1"/>
        <end position="47"/>
    </location>
</feature>
<evidence type="ECO:0000256" key="14">
    <source>
        <dbReference type="RuleBase" id="RU003357"/>
    </source>
</evidence>
<evidence type="ECO:0000256" key="9">
    <source>
        <dbReference type="ARBA" id="ARBA00023077"/>
    </source>
</evidence>
<keyword evidence="8" id="KW-0408">Iron</keyword>
<feature type="chain" id="PRO_5009792002" evidence="15">
    <location>
        <begin position="48"/>
        <end position="872"/>
    </location>
</feature>
<keyword evidence="10 13" id="KW-0472">Membrane</keyword>
<comment type="subcellular location">
    <subcellularLocation>
        <location evidence="1 13">Cell outer membrane</location>
        <topology evidence="1 13">Multi-pass membrane protein</topology>
    </subcellularLocation>
</comment>
<keyword evidence="11" id="KW-0675">Receptor</keyword>
<dbReference type="NCBIfam" id="TIGR01785">
    <property type="entry name" value="TonB-hemin"/>
    <property type="match status" value="1"/>
</dbReference>
<evidence type="ECO:0000256" key="15">
    <source>
        <dbReference type="SAM" id="SignalP"/>
    </source>
</evidence>
<evidence type="ECO:0000256" key="2">
    <source>
        <dbReference type="ARBA" id="ARBA00009810"/>
    </source>
</evidence>
<name>A0A0P0ISD4_BLAVI</name>
<evidence type="ECO:0000256" key="10">
    <source>
        <dbReference type="ARBA" id="ARBA00023136"/>
    </source>
</evidence>
<feature type="domain" description="Secretin/TonB short N-terminal" evidence="16">
    <location>
        <begin position="81"/>
        <end position="132"/>
    </location>
</feature>
<dbReference type="InterPro" id="IPR012910">
    <property type="entry name" value="Plug_dom"/>
</dbReference>
<keyword evidence="12 13" id="KW-0998">Cell outer membrane</keyword>
<evidence type="ECO:0000259" key="16">
    <source>
        <dbReference type="SMART" id="SM00965"/>
    </source>
</evidence>
<dbReference type="InterPro" id="IPR037066">
    <property type="entry name" value="Plug_dom_sf"/>
</dbReference>
<dbReference type="Gene3D" id="3.55.50.30">
    <property type="match status" value="1"/>
</dbReference>
<dbReference type="InterPro" id="IPR011662">
    <property type="entry name" value="Secretin/TonB_short_N"/>
</dbReference>
<dbReference type="GO" id="GO:0015344">
    <property type="term" value="F:siderophore uptake transmembrane transporter activity"/>
    <property type="evidence" value="ECO:0007669"/>
    <property type="project" value="TreeGrafter"/>
</dbReference>
<accession>A0A0P0ISD4</accession>
<dbReference type="InterPro" id="IPR039426">
    <property type="entry name" value="TonB-dep_rcpt-like"/>
</dbReference>
<keyword evidence="5" id="KW-0406">Ion transport</keyword>
<keyword evidence="3 13" id="KW-0813">Transport</keyword>
<evidence type="ECO:0000256" key="6">
    <source>
        <dbReference type="ARBA" id="ARBA00022692"/>
    </source>
</evidence>
<evidence type="ECO:0000313" key="17">
    <source>
        <dbReference type="EMBL" id="CUU41338.1"/>
    </source>
</evidence>
<evidence type="ECO:0000256" key="3">
    <source>
        <dbReference type="ARBA" id="ARBA00022448"/>
    </source>
</evidence>
<dbReference type="GO" id="GO:0009279">
    <property type="term" value="C:cell outer membrane"/>
    <property type="evidence" value="ECO:0007669"/>
    <property type="project" value="UniProtKB-SubCell"/>
</dbReference>
<keyword evidence="18" id="KW-1185">Reference proteome</keyword>
<gene>
    <name evidence="17" type="primary">hxuC_1</name>
    <name evidence="17" type="ORF">BVIRIDIS_03280</name>
</gene>
<comment type="similarity">
    <text evidence="2 13 14">Belongs to the TonB-dependent receptor family.</text>
</comment>
<dbReference type="OrthoDB" id="9760333at2"/>
<sequence>MDGKRKTRSYPHLKNDNAWHKRCGRTFASLVTAALAAGLALHTPAFAQSQPGAPGAATATFRIAPQPLSQALVEFSRTTGIQLFVTADVVRGVNSPGVQGTLNPTAALSRLLAGSGLSYRFTNGSTVTITRPGTAAIPTAGDADGAIALDVIDVTGGWNAASGSGFQGTPDWVYDTPASVSVISREAIQTNPNRTARDLFASVPGVLASSDNAQNPGVNVNIRGLQDQNRIAMMIDGARQNFQRAGHGSTGYSYVDTALIREVDIEKTTTSGVGSAGSLGGSVNFRTIEAGDIIAPGRLFGTELDLTKGDNEYQLAGSASAAARISDSFSLLAAYSHKKLGEYAIGKNGAVDYIGWPLEAPVFTGSETSSYLFKAEAKPTDASSLTVSWLRYDAAFSQGQSAYEDEQAILNDTLSAAYHWKPDGSLIDLKARLWYNNVKDDEYRPKRSSDQPETWVNYSLATIGGSADNTSRVQLPFGDLSFNYGFEGFHDDGNTEATGSGIDANALQAFWYQGANPTGTRDIYSGFGKATFERDWLSLSGGIRYDYYDLAAQTTIGGKPVTTSERYCQIYRANGTCRLYRTIYTTTHPSYGVDVDRSGGAFSPTANLTLKPLDGLQLFGTYSQGYRPPTLMEAAFGGAHVGGYAGQYAPNPAIEPEEAETWEIGANLSSDNVLVPGDKVRMKVVDFYRRVQNYIAVGKISLVPAVGVAPYEYDAYVNLDGLTLMRGVEVEANYDAGPFYIGGSFSYLKADYADTYLYNGASYDAASGVLFVPPKMKYTVDGGVRLFDKALTLGGRLTHVGAADQHFGLIYGSYLTDAYTIYDLYGSYAVTEAVKLRFAVNNVTDVAYVPALGQVSLPAPGRTTTVSVNFKF</sequence>
<dbReference type="GO" id="GO:0044718">
    <property type="term" value="P:siderophore transmembrane transport"/>
    <property type="evidence" value="ECO:0007669"/>
    <property type="project" value="TreeGrafter"/>
</dbReference>
<evidence type="ECO:0000256" key="5">
    <source>
        <dbReference type="ARBA" id="ARBA00022496"/>
    </source>
</evidence>
<evidence type="ECO:0000256" key="11">
    <source>
        <dbReference type="ARBA" id="ARBA00023170"/>
    </source>
</evidence>
<evidence type="ECO:0000313" key="18">
    <source>
        <dbReference type="Proteomes" id="UP000065734"/>
    </source>
</evidence>
<evidence type="ECO:0000256" key="12">
    <source>
        <dbReference type="ARBA" id="ARBA00023237"/>
    </source>
</evidence>
<dbReference type="Gene3D" id="2.170.130.10">
    <property type="entry name" value="TonB-dependent receptor, plug domain"/>
    <property type="match status" value="1"/>
</dbReference>
<dbReference type="InterPro" id="IPR011276">
    <property type="entry name" value="TonB_haem/Hb_rcpt"/>
</dbReference>
<evidence type="ECO:0000256" key="7">
    <source>
        <dbReference type="ARBA" id="ARBA00022729"/>
    </source>
</evidence>
<dbReference type="Proteomes" id="UP000065734">
    <property type="component" value="Chromosome I"/>
</dbReference>
<dbReference type="InterPro" id="IPR036942">
    <property type="entry name" value="Beta-barrel_TonB_sf"/>
</dbReference>
<proteinExistence type="inferred from homology"/>
<dbReference type="STRING" id="1079.BVIR_883"/>
<dbReference type="PANTHER" id="PTHR30069:SF41">
    <property type="entry name" value="HEME_HEMOPEXIN UTILIZATION PROTEIN C"/>
    <property type="match status" value="1"/>
</dbReference>
<dbReference type="PANTHER" id="PTHR30069">
    <property type="entry name" value="TONB-DEPENDENT OUTER MEMBRANE RECEPTOR"/>
    <property type="match status" value="1"/>
</dbReference>
<dbReference type="SUPFAM" id="SSF56935">
    <property type="entry name" value="Porins"/>
    <property type="match status" value="1"/>
</dbReference>
<dbReference type="SMART" id="SM00965">
    <property type="entry name" value="STN"/>
    <property type="match status" value="1"/>
</dbReference>
<evidence type="ECO:0000256" key="8">
    <source>
        <dbReference type="ARBA" id="ARBA00023004"/>
    </source>
</evidence>
<keyword evidence="7 15" id="KW-0732">Signal</keyword>
<dbReference type="InterPro" id="IPR000531">
    <property type="entry name" value="Beta-barrel_TonB"/>
</dbReference>
<dbReference type="PROSITE" id="PS52016">
    <property type="entry name" value="TONB_DEPENDENT_REC_3"/>
    <property type="match status" value="1"/>
</dbReference>
<dbReference type="Pfam" id="PF07660">
    <property type="entry name" value="STN"/>
    <property type="match status" value="1"/>
</dbReference>
<dbReference type="EMBL" id="LN907867">
    <property type="protein sequence ID" value="CUU41338.1"/>
    <property type="molecule type" value="Genomic_DNA"/>
</dbReference>
<keyword evidence="5" id="KW-0410">Iron transport</keyword>
<dbReference type="CDD" id="cd01347">
    <property type="entry name" value="ligand_gated_channel"/>
    <property type="match status" value="1"/>
</dbReference>
<dbReference type="Pfam" id="PF07715">
    <property type="entry name" value="Plug"/>
    <property type="match status" value="1"/>
</dbReference>
<protein>
    <submittedName>
        <fullName evidence="17">Heme/hemopexin utilization protein C</fullName>
    </submittedName>
</protein>
<reference evidence="18" key="1">
    <citation type="journal article" date="2016" name="Genome Announc.">
        <title>Revised genome sequence of the purple photosynthetic bacterium Blastochloris viridis.</title>
        <authorList>
            <person name="Liu L.N."/>
            <person name="Faulkner M."/>
            <person name="Liu X."/>
            <person name="Huang F."/>
            <person name="Darby A.C."/>
            <person name="Hall N."/>
        </authorList>
    </citation>
    <scope>NUCLEOTIDE SEQUENCE [LARGE SCALE GENOMIC DNA]</scope>
    <source>
        <strain evidence="18">ATCC 19567 / DSM 133 / F</strain>
    </source>
</reference>
<evidence type="ECO:0000256" key="1">
    <source>
        <dbReference type="ARBA" id="ARBA00004571"/>
    </source>
</evidence>
<dbReference type="AlphaFoldDB" id="A0A0P0ISD4"/>
<dbReference type="Gene3D" id="2.40.170.20">
    <property type="entry name" value="TonB-dependent receptor, beta-barrel domain"/>
    <property type="match status" value="1"/>
</dbReference>
<evidence type="ECO:0000256" key="13">
    <source>
        <dbReference type="PROSITE-ProRule" id="PRU01360"/>
    </source>
</evidence>
<dbReference type="KEGG" id="bvr:BVIR_883"/>
<dbReference type="GO" id="GO:0015232">
    <property type="term" value="F:heme transmembrane transporter activity"/>
    <property type="evidence" value="ECO:0007669"/>
    <property type="project" value="InterPro"/>
</dbReference>
<keyword evidence="9 14" id="KW-0798">TonB box</keyword>
<organism evidence="17 18">
    <name type="scientific">Blastochloris viridis</name>
    <name type="common">Rhodopseudomonas viridis</name>
    <dbReference type="NCBI Taxonomy" id="1079"/>
    <lineage>
        <taxon>Bacteria</taxon>
        <taxon>Pseudomonadati</taxon>
        <taxon>Pseudomonadota</taxon>
        <taxon>Alphaproteobacteria</taxon>
        <taxon>Hyphomicrobiales</taxon>
        <taxon>Blastochloridaceae</taxon>
        <taxon>Blastochloris</taxon>
    </lineage>
</organism>
<evidence type="ECO:0000256" key="4">
    <source>
        <dbReference type="ARBA" id="ARBA00022452"/>
    </source>
</evidence>
<keyword evidence="6 13" id="KW-0812">Transmembrane</keyword>
<dbReference type="NCBIfam" id="TIGR01786">
    <property type="entry name" value="TonB-hemlactrns"/>
    <property type="match status" value="1"/>
</dbReference>